<dbReference type="InterPro" id="IPR042230">
    <property type="entry name" value="CusF_sf"/>
</dbReference>
<dbReference type="Pfam" id="PF11604">
    <property type="entry name" value="CusF_Ec"/>
    <property type="match status" value="1"/>
</dbReference>
<reference evidence="2 3" key="1">
    <citation type="journal article" date="2011" name="J. Bacteriol.">
        <title>Complete genome sequences of the chemolithoautotrophic Oligotropha carboxidovorans strains OM4 and OM5.</title>
        <authorList>
            <person name="Volland S."/>
            <person name="Rachinger M."/>
            <person name="Strittmatter A."/>
            <person name="Daniel R."/>
            <person name="Gottschalk G."/>
            <person name="Meyer O."/>
        </authorList>
    </citation>
    <scope>NUCLEOTIDE SEQUENCE [LARGE SCALE GENOMIC DNA]</scope>
    <source>
        <strain evidence="3">ATCC 49405 / DSM 1227 / KCTC 32145 / OM5</strain>
    </source>
</reference>
<organism evidence="2 3">
    <name type="scientific">Afipia carboxidovorans (strain ATCC 49405 / DSM 1227 / KCTC 32145 / OM5)</name>
    <name type="common">Oligotropha carboxidovorans</name>
    <dbReference type="NCBI Taxonomy" id="504832"/>
    <lineage>
        <taxon>Bacteria</taxon>
        <taxon>Pseudomonadati</taxon>
        <taxon>Pseudomonadota</taxon>
        <taxon>Alphaproteobacteria</taxon>
        <taxon>Hyphomicrobiales</taxon>
        <taxon>Nitrobacteraceae</taxon>
        <taxon>Afipia</taxon>
    </lineage>
</organism>
<evidence type="ECO:0000256" key="1">
    <source>
        <dbReference type="SAM" id="SignalP"/>
    </source>
</evidence>
<dbReference type="Gene3D" id="2.40.50.320">
    <property type="entry name" value="Copper binding periplasmic protein CusF"/>
    <property type="match status" value="1"/>
</dbReference>
<name>B6JJY3_AFIC5</name>
<dbReference type="AlphaFoldDB" id="B6JJY3"/>
<evidence type="ECO:0000313" key="2">
    <source>
        <dbReference type="EMBL" id="AEI05237.1"/>
    </source>
</evidence>
<dbReference type="STRING" id="504832.OCA5_c05130"/>
<dbReference type="eggNOG" id="COG5569">
    <property type="taxonomic scope" value="Bacteria"/>
</dbReference>
<dbReference type="PATRIC" id="fig|504832.7.peg.537"/>
<dbReference type="Proteomes" id="UP000007730">
    <property type="component" value="Chromosome"/>
</dbReference>
<proteinExistence type="predicted"/>
<evidence type="ECO:0008006" key="4">
    <source>
        <dbReference type="Google" id="ProtNLM"/>
    </source>
</evidence>
<accession>B6JJY3</accession>
<sequence>MKTRNFMAGIFAIAFALWSAAAMAQADMAKGEVKKIDEAAGKITLKHGPIKNLDMDEGMTMVFRVQDPAMLKQVKVGDKVQFQAERATAGITVTKIEKQK</sequence>
<keyword evidence="3" id="KW-1185">Reference proteome</keyword>
<keyword evidence="1" id="KW-0732">Signal</keyword>
<dbReference type="InterPro" id="IPR021647">
    <property type="entry name" value="CusF_Ec"/>
</dbReference>
<dbReference type="KEGG" id="ocg:OCA5_c05130"/>
<dbReference type="OrthoDB" id="7371803at2"/>
<dbReference type="EMBL" id="CP002826">
    <property type="protein sequence ID" value="AEI05237.1"/>
    <property type="molecule type" value="Genomic_DNA"/>
</dbReference>
<dbReference type="HOGENOM" id="CLU_140852_1_2_5"/>
<evidence type="ECO:0000313" key="3">
    <source>
        <dbReference type="Proteomes" id="UP000007730"/>
    </source>
</evidence>
<protein>
    <recommendedName>
        <fullName evidence="4">RND transporter</fullName>
    </recommendedName>
</protein>
<dbReference type="RefSeq" id="WP_012564751.1">
    <property type="nucleotide sequence ID" value="NC_011386.1"/>
</dbReference>
<feature type="signal peptide" evidence="1">
    <location>
        <begin position="1"/>
        <end position="24"/>
    </location>
</feature>
<gene>
    <name evidence="2" type="ordered locus">OCA5_c05130</name>
</gene>
<feature type="chain" id="PRO_5002846959" description="RND transporter" evidence="1">
    <location>
        <begin position="25"/>
        <end position="100"/>
    </location>
</feature>
<dbReference type="KEGG" id="oca:OCAR_7629"/>